<evidence type="ECO:0000313" key="12">
    <source>
        <dbReference type="Proteomes" id="UP000308267"/>
    </source>
</evidence>
<reference evidence="11 12" key="1">
    <citation type="journal article" date="2019" name="BMC Genomics">
        <title>New insights from Opisthorchis felineus genome: update on genomics of the epidemiologically important liver flukes.</title>
        <authorList>
            <person name="Ershov N.I."/>
            <person name="Mordvinov V.A."/>
            <person name="Prokhortchouk E.B."/>
            <person name="Pakharukova M.Y."/>
            <person name="Gunbin K.V."/>
            <person name="Ustyantsev K."/>
            <person name="Genaev M.A."/>
            <person name="Blinov A.G."/>
            <person name="Mazur A."/>
            <person name="Boulygina E."/>
            <person name="Tsygankova S."/>
            <person name="Khrameeva E."/>
            <person name="Chekanov N."/>
            <person name="Fan G."/>
            <person name="Xiao A."/>
            <person name="Zhang H."/>
            <person name="Xu X."/>
            <person name="Yang H."/>
            <person name="Solovyev V."/>
            <person name="Lee S.M."/>
            <person name="Liu X."/>
            <person name="Afonnikov D.A."/>
            <person name="Skryabin K.G."/>
        </authorList>
    </citation>
    <scope>NUCLEOTIDE SEQUENCE [LARGE SCALE GENOMIC DNA]</scope>
    <source>
        <strain evidence="11">AK-0245</strain>
        <tissue evidence="11">Whole organism</tissue>
    </source>
</reference>
<accession>A0A4S2MAF8</accession>
<dbReference type="Pfam" id="PF09334">
    <property type="entry name" value="tRNA-synt_1g"/>
    <property type="match status" value="2"/>
</dbReference>
<dbReference type="InterPro" id="IPR033911">
    <property type="entry name" value="MetRS_core"/>
</dbReference>
<dbReference type="Gene3D" id="3.40.50.620">
    <property type="entry name" value="HUPs"/>
    <property type="match status" value="1"/>
</dbReference>
<dbReference type="SUPFAM" id="SSF52374">
    <property type="entry name" value="Nucleotidylyl transferase"/>
    <property type="match status" value="1"/>
</dbReference>
<evidence type="ECO:0000256" key="8">
    <source>
        <dbReference type="ARBA" id="ARBA00030331"/>
    </source>
</evidence>
<dbReference type="Proteomes" id="UP000308267">
    <property type="component" value="Unassembled WGS sequence"/>
</dbReference>
<dbReference type="GO" id="GO:0004825">
    <property type="term" value="F:methionine-tRNA ligase activity"/>
    <property type="evidence" value="ECO:0007669"/>
    <property type="project" value="UniProtKB-EC"/>
</dbReference>
<dbReference type="SUPFAM" id="SSF47323">
    <property type="entry name" value="Anticodon-binding domain of a subclass of class I aminoacyl-tRNA synthetases"/>
    <property type="match status" value="1"/>
</dbReference>
<evidence type="ECO:0000256" key="2">
    <source>
        <dbReference type="ARBA" id="ARBA00022598"/>
    </source>
</evidence>
<evidence type="ECO:0000313" key="11">
    <source>
        <dbReference type="EMBL" id="TGZ71107.1"/>
    </source>
</evidence>
<keyword evidence="2 9" id="KW-0436">Ligase</keyword>
<dbReference type="GO" id="GO:0005524">
    <property type="term" value="F:ATP binding"/>
    <property type="evidence" value="ECO:0007669"/>
    <property type="project" value="UniProtKB-KW"/>
</dbReference>
<evidence type="ECO:0000256" key="9">
    <source>
        <dbReference type="RuleBase" id="RU363039"/>
    </source>
</evidence>
<dbReference type="AlphaFoldDB" id="A0A4S2MAF8"/>
<keyword evidence="4 9" id="KW-0067">ATP-binding</keyword>
<dbReference type="EMBL" id="SJOL01004876">
    <property type="protein sequence ID" value="TGZ71106.1"/>
    <property type="molecule type" value="Genomic_DNA"/>
</dbReference>
<dbReference type="Gene3D" id="1.10.730.10">
    <property type="entry name" value="Isoleucyl-tRNA Synthetase, Domain 1"/>
    <property type="match status" value="1"/>
</dbReference>
<dbReference type="InterPro" id="IPR023457">
    <property type="entry name" value="Met-tRNA_synth_2"/>
</dbReference>
<dbReference type="Gene3D" id="2.170.220.10">
    <property type="match status" value="1"/>
</dbReference>
<dbReference type="EMBL" id="SJOL01004876">
    <property type="protein sequence ID" value="TGZ71107.1"/>
    <property type="molecule type" value="Genomic_DNA"/>
</dbReference>
<gene>
    <name evidence="11" type="ORF">CRM22_002820</name>
</gene>
<dbReference type="EC" id="6.1.1.10" evidence="1"/>
<dbReference type="InterPro" id="IPR014758">
    <property type="entry name" value="Met-tRNA_synth"/>
</dbReference>
<comment type="similarity">
    <text evidence="9">Belongs to the class-I aminoacyl-tRNA synthetase family.</text>
</comment>
<evidence type="ECO:0000256" key="1">
    <source>
        <dbReference type="ARBA" id="ARBA00012838"/>
    </source>
</evidence>
<feature type="domain" description="Methionyl/Leucyl tRNA synthetase" evidence="10">
    <location>
        <begin position="69"/>
        <end position="423"/>
    </location>
</feature>
<feature type="domain" description="Methionyl/Leucyl tRNA synthetase" evidence="10">
    <location>
        <begin position="7"/>
        <end position="42"/>
    </location>
</feature>
<keyword evidence="5 9" id="KW-0648">Protein biosynthesis</keyword>
<evidence type="ECO:0000256" key="5">
    <source>
        <dbReference type="ARBA" id="ARBA00022917"/>
    </source>
</evidence>
<dbReference type="InterPro" id="IPR015413">
    <property type="entry name" value="Methionyl/Leucyl_tRNA_Synth"/>
</dbReference>
<name>A0A4S2MAF8_OPIFE</name>
<dbReference type="InterPro" id="IPR009080">
    <property type="entry name" value="tRNAsynth_Ia_anticodon-bd"/>
</dbReference>
<dbReference type="GO" id="GO:0006431">
    <property type="term" value="P:methionyl-tRNA aminoacylation"/>
    <property type="evidence" value="ECO:0007669"/>
    <property type="project" value="InterPro"/>
</dbReference>
<comment type="caution">
    <text evidence="11">The sequence shown here is derived from an EMBL/GenBank/DDBJ whole genome shotgun (WGS) entry which is preliminary data.</text>
</comment>
<proteinExistence type="inferred from homology"/>
<evidence type="ECO:0000256" key="6">
    <source>
        <dbReference type="ARBA" id="ARBA00023146"/>
    </source>
</evidence>
<keyword evidence="3 9" id="KW-0547">Nucleotide-binding</keyword>
<protein>
    <recommendedName>
        <fullName evidence="7">Methionine--tRNA ligase, mitochondrial</fullName>
        <ecNumber evidence="1">6.1.1.10</ecNumber>
    </recommendedName>
    <alternativeName>
        <fullName evidence="8">Mitochondrial methionyl-tRNA synthetase</fullName>
    </alternativeName>
</protein>
<keyword evidence="12" id="KW-1185">Reference proteome</keyword>
<evidence type="ECO:0000256" key="7">
    <source>
        <dbReference type="ARBA" id="ARBA00026124"/>
    </source>
</evidence>
<dbReference type="PANTHER" id="PTHR43326">
    <property type="entry name" value="METHIONYL-TRNA SYNTHETASE"/>
    <property type="match status" value="1"/>
</dbReference>
<keyword evidence="6 9" id="KW-0030">Aminoacyl-tRNA synthetase</keyword>
<evidence type="ECO:0000256" key="3">
    <source>
        <dbReference type="ARBA" id="ARBA00022741"/>
    </source>
</evidence>
<sequence>MRPGKLFISCPIFYVNSKPHLGHAYTVCLADAWARYAEIRGHPALSPFSYPSASRLKSLVKPKSPPQSLLSAGTDEHGMKVKLAAQKASLSPKEYCDQISPLFQSLCGVFSISVKDFIRTTEDRHRHAVEEFWRHLDKSGQLYQATYSGWYSTSDEAFYTERELTQTKPSASVQSSSKSSSTIPTVDNEPVYVVTETGNPVERIEETNFMFRLTSFKDPLHKWLDSGVFLASSSQQIWRAHAHTLVDTALDISVSRPASRLDWGIPVPDHPDQVVYVWLDALVNYLTVTGFQWTNKKHTSDIPWPPDFQFFGKDILKFHAILWPALLMAVDLPLPRHLICHGHLLVNGEKMSKSRGNVIDPFSERLRLVPKVDTPGRADSECLRYLLLRSALLSNDVSYSPALAKQVINSELVNCLGNLLSRITSVSVNPNQAIVRINREEAEALFGGSDQDAELLKGMDTLAALFDELWWQNGQPHLAIEHVLSILREANAFVDRHKPWDKEAAVEPEFVISVAAECLRLTGLLLRPVVPRLSARLLRRLGVEKEDDADQRKQPQDRYFWDLGSDKRPLLQRLT</sequence>
<organism evidence="11 12">
    <name type="scientific">Opisthorchis felineus</name>
    <dbReference type="NCBI Taxonomy" id="147828"/>
    <lineage>
        <taxon>Eukaryota</taxon>
        <taxon>Metazoa</taxon>
        <taxon>Spiralia</taxon>
        <taxon>Lophotrochozoa</taxon>
        <taxon>Platyhelminthes</taxon>
        <taxon>Trematoda</taxon>
        <taxon>Digenea</taxon>
        <taxon>Opisthorchiida</taxon>
        <taxon>Opisthorchiata</taxon>
        <taxon>Opisthorchiidae</taxon>
        <taxon>Opisthorchis</taxon>
    </lineage>
</organism>
<evidence type="ECO:0000256" key="4">
    <source>
        <dbReference type="ARBA" id="ARBA00022840"/>
    </source>
</evidence>
<evidence type="ECO:0000259" key="10">
    <source>
        <dbReference type="Pfam" id="PF09334"/>
    </source>
</evidence>
<dbReference type="OrthoDB" id="5844513at2759"/>
<dbReference type="STRING" id="147828.A0A4S2MAF8"/>
<dbReference type="NCBIfam" id="TIGR00398">
    <property type="entry name" value="metG"/>
    <property type="match status" value="1"/>
</dbReference>
<dbReference type="CDD" id="cd00814">
    <property type="entry name" value="MetRS_core"/>
    <property type="match status" value="1"/>
</dbReference>
<dbReference type="PRINTS" id="PR01041">
    <property type="entry name" value="TRNASYNTHMET"/>
</dbReference>
<dbReference type="InterPro" id="IPR014729">
    <property type="entry name" value="Rossmann-like_a/b/a_fold"/>
</dbReference>
<dbReference type="PANTHER" id="PTHR43326:SF1">
    <property type="entry name" value="METHIONINE--TRNA LIGASE, MITOCHONDRIAL"/>
    <property type="match status" value="1"/>
</dbReference>